<accession>A0A426X1I0</accession>
<dbReference type="AlphaFoldDB" id="A0A426X1I0"/>
<organism evidence="1 2">
    <name type="scientific">Ensete ventricosum</name>
    <name type="common">Abyssinian banana</name>
    <name type="synonym">Musa ensete</name>
    <dbReference type="NCBI Taxonomy" id="4639"/>
    <lineage>
        <taxon>Eukaryota</taxon>
        <taxon>Viridiplantae</taxon>
        <taxon>Streptophyta</taxon>
        <taxon>Embryophyta</taxon>
        <taxon>Tracheophyta</taxon>
        <taxon>Spermatophyta</taxon>
        <taxon>Magnoliopsida</taxon>
        <taxon>Liliopsida</taxon>
        <taxon>Zingiberales</taxon>
        <taxon>Musaceae</taxon>
        <taxon>Ensete</taxon>
    </lineage>
</organism>
<proteinExistence type="predicted"/>
<protein>
    <submittedName>
        <fullName evidence="1">Uncharacterized protein</fullName>
    </submittedName>
</protein>
<evidence type="ECO:0000313" key="2">
    <source>
        <dbReference type="Proteomes" id="UP000287651"/>
    </source>
</evidence>
<sequence length="101" mass="11375">MIQTWCVYCAPVLKSVRCREMYSFARTLEKVLLFLQRWMEGQACDKAECRPAEIVAVIHGASRFPASSSRMEMGGGEKMERIRVSFTPGARKGSPTSIRSI</sequence>
<gene>
    <name evidence="1" type="ORF">B296_00053282</name>
</gene>
<evidence type="ECO:0000313" key="1">
    <source>
        <dbReference type="EMBL" id="RRT33329.1"/>
    </source>
</evidence>
<name>A0A426X1I0_ENSVE</name>
<comment type="caution">
    <text evidence="1">The sequence shown here is derived from an EMBL/GenBank/DDBJ whole genome shotgun (WGS) entry which is preliminary data.</text>
</comment>
<dbReference type="Proteomes" id="UP000287651">
    <property type="component" value="Unassembled WGS sequence"/>
</dbReference>
<reference evidence="1 2" key="1">
    <citation type="journal article" date="2014" name="Agronomy (Basel)">
        <title>A Draft Genome Sequence for Ensete ventricosum, the Drought-Tolerant Tree Against Hunger.</title>
        <authorList>
            <person name="Harrison J."/>
            <person name="Moore K.A."/>
            <person name="Paszkiewicz K."/>
            <person name="Jones T."/>
            <person name="Grant M."/>
            <person name="Ambacheew D."/>
            <person name="Muzemil S."/>
            <person name="Studholme D.J."/>
        </authorList>
    </citation>
    <scope>NUCLEOTIDE SEQUENCE [LARGE SCALE GENOMIC DNA]</scope>
</reference>
<dbReference type="EMBL" id="AMZH03029302">
    <property type="protein sequence ID" value="RRT33329.1"/>
    <property type="molecule type" value="Genomic_DNA"/>
</dbReference>